<dbReference type="EMBL" id="SNZP01000007">
    <property type="protein sequence ID" value="TDR79734.1"/>
    <property type="molecule type" value="Genomic_DNA"/>
</dbReference>
<keyword evidence="3" id="KW-1185">Reference proteome</keyword>
<feature type="compositionally biased region" description="Basic and acidic residues" evidence="1">
    <location>
        <begin position="253"/>
        <end position="264"/>
    </location>
</feature>
<organism evidence="2 3">
    <name type="scientific">Paludibacterium purpuratum</name>
    <dbReference type="NCBI Taxonomy" id="1144873"/>
    <lineage>
        <taxon>Bacteria</taxon>
        <taxon>Pseudomonadati</taxon>
        <taxon>Pseudomonadota</taxon>
        <taxon>Betaproteobacteria</taxon>
        <taxon>Neisseriales</taxon>
        <taxon>Chromobacteriaceae</taxon>
        <taxon>Paludibacterium</taxon>
    </lineage>
</organism>
<evidence type="ECO:0000256" key="1">
    <source>
        <dbReference type="SAM" id="MobiDB-lite"/>
    </source>
</evidence>
<accession>A0A4R7B505</accession>
<gene>
    <name evidence="2" type="ORF">DFP86_10798</name>
</gene>
<reference evidence="2 3" key="1">
    <citation type="submission" date="2019-03" db="EMBL/GenBank/DDBJ databases">
        <title>Genomic Encyclopedia of Type Strains, Phase III (KMG-III): the genomes of soil and plant-associated and newly described type strains.</title>
        <authorList>
            <person name="Whitman W."/>
        </authorList>
    </citation>
    <scope>NUCLEOTIDE SEQUENCE [LARGE SCALE GENOMIC DNA]</scope>
    <source>
        <strain evidence="2 3">CECT 8976</strain>
    </source>
</reference>
<evidence type="ECO:0000313" key="3">
    <source>
        <dbReference type="Proteomes" id="UP000295611"/>
    </source>
</evidence>
<protein>
    <submittedName>
        <fullName evidence="2">Uncharacterized protein</fullName>
    </submittedName>
</protein>
<dbReference type="RefSeq" id="WP_133680726.1">
    <property type="nucleotide sequence ID" value="NZ_SNZP01000007.1"/>
</dbReference>
<comment type="caution">
    <text evidence="2">The sequence shown here is derived from an EMBL/GenBank/DDBJ whole genome shotgun (WGS) entry which is preliminary data.</text>
</comment>
<dbReference type="AlphaFoldDB" id="A0A4R7B505"/>
<sequence>MIGICALCQKNADLQNSHLIPKWAYRRVCNIVEDTKAPVCIADGNAALSNKQTTSYLLCTDCEQRFSTREDYVAELTKPDNVQIRLLSKVTRLNMPRKVIASLNMDVDSEQIVYFAASVLWRGCVMAGGCKLGPYEAKFRQYLLGAAQFPPEAAISIGIFEHSTSFDARGWVSEPASTKTNKGWLHGFLLAGIAFRCWVGREIPLAWQQASLAGTNSTKYVSIIKPEECVDFLAAVEMAGSAKPRGKLGTDVQGRRGDRPLRPN</sequence>
<evidence type="ECO:0000313" key="2">
    <source>
        <dbReference type="EMBL" id="TDR79734.1"/>
    </source>
</evidence>
<feature type="region of interest" description="Disordered" evidence="1">
    <location>
        <begin position="243"/>
        <end position="264"/>
    </location>
</feature>
<dbReference type="OrthoDB" id="5518417at2"/>
<name>A0A4R7B505_9NEIS</name>
<dbReference type="Proteomes" id="UP000295611">
    <property type="component" value="Unassembled WGS sequence"/>
</dbReference>
<proteinExistence type="predicted"/>